<dbReference type="Proteomes" id="UP000516314">
    <property type="component" value="Chromosome 3"/>
</dbReference>
<dbReference type="Pfam" id="PF03735">
    <property type="entry name" value="ENT"/>
    <property type="match status" value="1"/>
</dbReference>
<evidence type="ECO:0000256" key="2">
    <source>
        <dbReference type="ARBA" id="ARBA00023242"/>
    </source>
</evidence>
<dbReference type="AlphaFoldDB" id="A0A7G2EY92"/>
<gene>
    <name evidence="5" type="ORF">AT9943_LOCUS13920</name>
</gene>
<dbReference type="InterPro" id="IPR005491">
    <property type="entry name" value="ENT_dom"/>
</dbReference>
<accession>A0A7G2EY92</accession>
<evidence type="ECO:0000313" key="6">
    <source>
        <dbReference type="Proteomes" id="UP000516314"/>
    </source>
</evidence>
<evidence type="ECO:0000259" key="4">
    <source>
        <dbReference type="PROSITE" id="PS51138"/>
    </source>
</evidence>
<feature type="region of interest" description="Disordered" evidence="3">
    <location>
        <begin position="1"/>
        <end position="20"/>
    </location>
</feature>
<sequence>MADQKDQEPNPPAAKPECLPLKKRAMAAKSLVDIAYESDSSSDSSDEGDVPCLPKEEVNERKLQNLQRKAFYNLLQTFAFENSTMSNKRTEIIGKLMNEWGIANETHISFADQIQKKLLTLKQTKHSGVKETQIPATPLTNTATPSTFFVPKPVKSWGSVNPESLIGKWVSIRLPDKAKFTEYIIKAYDAEKEMHSLLTETSNPMEVDCIDPFRWIDIRDISPNDIMWEGGQKPNFAAPNQSAAATGQ</sequence>
<comment type="subcellular location">
    <subcellularLocation>
        <location evidence="1">Nucleus</location>
    </subcellularLocation>
</comment>
<dbReference type="SMART" id="SM01191">
    <property type="entry name" value="ENT"/>
    <property type="match status" value="1"/>
</dbReference>
<feature type="domain" description="ENT" evidence="4">
    <location>
        <begin position="59"/>
        <end position="146"/>
    </location>
</feature>
<protein>
    <submittedName>
        <fullName evidence="5">(thale cress) hypothetical protein</fullName>
    </submittedName>
</protein>
<evidence type="ECO:0000256" key="1">
    <source>
        <dbReference type="ARBA" id="ARBA00004123"/>
    </source>
</evidence>
<dbReference type="GO" id="GO:0050832">
    <property type="term" value="P:defense response to fungus"/>
    <property type="evidence" value="ECO:0007669"/>
    <property type="project" value="InterPro"/>
</dbReference>
<dbReference type="PANTHER" id="PTHR33432:SF17">
    <property type="entry name" value="EMSY N TERMINUS (ENT) DOMAIN-CONTAINING PROTEIN"/>
    <property type="match status" value="1"/>
</dbReference>
<dbReference type="PROSITE" id="PS51138">
    <property type="entry name" value="ENT"/>
    <property type="match status" value="1"/>
</dbReference>
<evidence type="ECO:0000313" key="5">
    <source>
        <dbReference type="EMBL" id="CAD5326130.1"/>
    </source>
</evidence>
<reference evidence="5 6" key="1">
    <citation type="submission" date="2020-09" db="EMBL/GenBank/DDBJ databases">
        <authorList>
            <person name="Ashkenazy H."/>
        </authorList>
    </citation>
    <scope>NUCLEOTIDE SEQUENCE [LARGE SCALE GENOMIC DNA]</scope>
    <source>
        <strain evidence="6">cv. Cdm-0</strain>
    </source>
</reference>
<name>A0A7G2EY92_ARATH</name>
<proteinExistence type="predicted"/>
<feature type="region of interest" description="Disordered" evidence="3">
    <location>
        <begin position="36"/>
        <end position="55"/>
    </location>
</feature>
<dbReference type="EMBL" id="LR881468">
    <property type="protein sequence ID" value="CAD5326130.1"/>
    <property type="molecule type" value="Genomic_DNA"/>
</dbReference>
<organism evidence="5 6">
    <name type="scientific">Arabidopsis thaliana</name>
    <name type="common">Mouse-ear cress</name>
    <dbReference type="NCBI Taxonomy" id="3702"/>
    <lineage>
        <taxon>Eukaryota</taxon>
        <taxon>Viridiplantae</taxon>
        <taxon>Streptophyta</taxon>
        <taxon>Embryophyta</taxon>
        <taxon>Tracheophyta</taxon>
        <taxon>Spermatophyta</taxon>
        <taxon>Magnoliopsida</taxon>
        <taxon>eudicotyledons</taxon>
        <taxon>Gunneridae</taxon>
        <taxon>Pentapetalae</taxon>
        <taxon>rosids</taxon>
        <taxon>malvids</taxon>
        <taxon>Brassicales</taxon>
        <taxon>Brassicaceae</taxon>
        <taxon>Camelineae</taxon>
        <taxon>Arabidopsis</taxon>
    </lineage>
</organism>
<dbReference type="InterPro" id="IPR033485">
    <property type="entry name" value="EMSY-LIKE_plant"/>
</dbReference>
<dbReference type="GO" id="GO:0005634">
    <property type="term" value="C:nucleus"/>
    <property type="evidence" value="ECO:0007669"/>
    <property type="project" value="UniProtKB-SubCell"/>
</dbReference>
<dbReference type="InterPro" id="IPR036142">
    <property type="entry name" value="ENT_dom-like_sf"/>
</dbReference>
<evidence type="ECO:0000256" key="3">
    <source>
        <dbReference type="SAM" id="MobiDB-lite"/>
    </source>
</evidence>
<dbReference type="SUPFAM" id="SSF158639">
    <property type="entry name" value="ENT-like"/>
    <property type="match status" value="1"/>
</dbReference>
<keyword evidence="2" id="KW-0539">Nucleus</keyword>
<dbReference type="PANTHER" id="PTHR33432">
    <property type="entry name" value="PROTEIN EMSY-LIKE 4"/>
    <property type="match status" value="1"/>
</dbReference>